<dbReference type="EMBL" id="ARYI01000004">
    <property type="protein sequence ID" value="KCZ95291.1"/>
    <property type="molecule type" value="Genomic_DNA"/>
</dbReference>
<dbReference type="Proteomes" id="UP000025061">
    <property type="component" value="Unassembled WGS sequence"/>
</dbReference>
<dbReference type="InterPro" id="IPR009057">
    <property type="entry name" value="Homeodomain-like_sf"/>
</dbReference>
<evidence type="ECO:0000313" key="6">
    <source>
        <dbReference type="Proteomes" id="UP000025061"/>
    </source>
</evidence>
<dbReference type="PATRIC" id="fig|1280951.3.peg.1307"/>
<gene>
    <name evidence="5" type="ORF">HHI_06459</name>
</gene>
<dbReference type="PROSITE" id="PS50977">
    <property type="entry name" value="HTH_TETR_2"/>
    <property type="match status" value="1"/>
</dbReference>
<keyword evidence="1 2" id="KW-0238">DNA-binding</keyword>
<dbReference type="GO" id="GO:0003677">
    <property type="term" value="F:DNA binding"/>
    <property type="evidence" value="ECO:0007669"/>
    <property type="project" value="UniProtKB-UniRule"/>
</dbReference>
<dbReference type="Gene3D" id="1.10.357.10">
    <property type="entry name" value="Tetracycline Repressor, domain 2"/>
    <property type="match status" value="1"/>
</dbReference>
<reference evidence="5 6" key="1">
    <citation type="submission" date="2013-04" db="EMBL/GenBank/DDBJ databases">
        <title>Hyphomonas hirschiana VP5 Genome Sequencing.</title>
        <authorList>
            <person name="Lai Q."/>
            <person name="Shao Z."/>
        </authorList>
    </citation>
    <scope>NUCLEOTIDE SEQUENCE [LARGE SCALE GENOMIC DNA]</scope>
    <source>
        <strain evidence="5 6">VP5</strain>
    </source>
</reference>
<comment type="caution">
    <text evidence="5">The sequence shown here is derived from an EMBL/GenBank/DDBJ whole genome shotgun (WGS) entry which is preliminary data.</text>
</comment>
<sequence length="249" mass="28036">MAKKAGSVGPAAKRQLSPRKPSRERGVLRFAALVDAVEVLLADHSPDEIGLYQIAEQANVPPGSVYHFFPTKEAAFLALANRYLSAFEALAGMPIDPSALESWQSLMAWDQKQAMQFYNKHPAALKLLLGGFGGLETRQADTRYNVQAGKEMYRRLDTVFHMPFVRDPETKFHITIEILDAVWGISYLKHARITEEFYLEAVDACTAYCRLFLPERIELRDEHRRSLAAGKPVRIVRQMTDARGEDPSS</sequence>
<evidence type="ECO:0000256" key="1">
    <source>
        <dbReference type="ARBA" id="ARBA00023125"/>
    </source>
</evidence>
<dbReference type="Pfam" id="PF00440">
    <property type="entry name" value="TetR_N"/>
    <property type="match status" value="1"/>
</dbReference>
<evidence type="ECO:0000259" key="4">
    <source>
        <dbReference type="PROSITE" id="PS50977"/>
    </source>
</evidence>
<dbReference type="RefSeq" id="WP_011647500.1">
    <property type="nucleotide sequence ID" value="NZ_ARYI01000004.1"/>
</dbReference>
<dbReference type="AlphaFoldDB" id="A0A059FXQ8"/>
<keyword evidence="6" id="KW-1185">Reference proteome</keyword>
<dbReference type="SUPFAM" id="SSF46689">
    <property type="entry name" value="Homeodomain-like"/>
    <property type="match status" value="1"/>
</dbReference>
<feature type="region of interest" description="Disordered" evidence="3">
    <location>
        <begin position="1"/>
        <end position="20"/>
    </location>
</feature>
<accession>A0A059FXQ8</accession>
<name>A0A059FXQ8_9PROT</name>
<organism evidence="5 6">
    <name type="scientific">Hyphomonas hirschiana VP5</name>
    <dbReference type="NCBI Taxonomy" id="1280951"/>
    <lineage>
        <taxon>Bacteria</taxon>
        <taxon>Pseudomonadati</taxon>
        <taxon>Pseudomonadota</taxon>
        <taxon>Alphaproteobacteria</taxon>
        <taxon>Hyphomonadales</taxon>
        <taxon>Hyphomonadaceae</taxon>
        <taxon>Hyphomonas</taxon>
    </lineage>
</organism>
<feature type="DNA-binding region" description="H-T-H motif" evidence="2">
    <location>
        <begin position="50"/>
        <end position="69"/>
    </location>
</feature>
<dbReference type="InterPro" id="IPR001647">
    <property type="entry name" value="HTH_TetR"/>
</dbReference>
<evidence type="ECO:0000313" key="5">
    <source>
        <dbReference type="EMBL" id="KCZ95291.1"/>
    </source>
</evidence>
<protein>
    <submittedName>
        <fullName evidence="5">TetR family transcriptional regulator</fullName>
    </submittedName>
</protein>
<dbReference type="OrthoDB" id="9787680at2"/>
<proteinExistence type="predicted"/>
<evidence type="ECO:0000256" key="3">
    <source>
        <dbReference type="SAM" id="MobiDB-lite"/>
    </source>
</evidence>
<feature type="domain" description="HTH tetR-type" evidence="4">
    <location>
        <begin position="27"/>
        <end position="87"/>
    </location>
</feature>
<evidence type="ECO:0000256" key="2">
    <source>
        <dbReference type="PROSITE-ProRule" id="PRU00335"/>
    </source>
</evidence>